<feature type="domain" description="Zinc finger Ogr/Delta-type" evidence="2">
    <location>
        <begin position="4"/>
        <end position="50"/>
    </location>
</feature>
<dbReference type="InterPro" id="IPR007684">
    <property type="entry name" value="Znf_Ogr/Delta"/>
</dbReference>
<evidence type="ECO:0000259" key="2">
    <source>
        <dbReference type="Pfam" id="PF04606"/>
    </source>
</evidence>
<name>A0A066ZWW8_HYDMR</name>
<gene>
    <name evidence="3" type="ORF">EI16_00615</name>
</gene>
<keyword evidence="4" id="KW-1185">Reference proteome</keyword>
<dbReference type="Pfam" id="PF04606">
    <property type="entry name" value="Ogr_Delta"/>
    <property type="match status" value="1"/>
</dbReference>
<evidence type="ECO:0000313" key="4">
    <source>
        <dbReference type="Proteomes" id="UP000027341"/>
    </source>
</evidence>
<comment type="caution">
    <text evidence="3">The sequence shown here is derived from an EMBL/GenBank/DDBJ whole genome shotgun (WGS) entry which is preliminary data.</text>
</comment>
<organism evidence="3 4">
    <name type="scientific">Hydrogenovibrio marinus</name>
    <dbReference type="NCBI Taxonomy" id="28885"/>
    <lineage>
        <taxon>Bacteria</taxon>
        <taxon>Pseudomonadati</taxon>
        <taxon>Pseudomonadota</taxon>
        <taxon>Gammaproteobacteria</taxon>
        <taxon>Thiotrichales</taxon>
        <taxon>Piscirickettsiaceae</taxon>
        <taxon>Hydrogenovibrio</taxon>
    </lineage>
</organism>
<accession>A0A066ZWW8</accession>
<protein>
    <recommendedName>
        <fullName evidence="2">Zinc finger Ogr/Delta-type domain-containing protein</fullName>
    </recommendedName>
</protein>
<evidence type="ECO:0000256" key="1">
    <source>
        <dbReference type="SAM" id="MobiDB-lite"/>
    </source>
</evidence>
<dbReference type="EMBL" id="JMIU01000001">
    <property type="protein sequence ID" value="KDN94851.1"/>
    <property type="molecule type" value="Genomic_DNA"/>
</dbReference>
<dbReference type="STRING" id="28885.EI16_00615"/>
<dbReference type="RefSeq" id="WP_029908372.1">
    <property type="nucleotide sequence ID" value="NZ_AP020335.1"/>
</dbReference>
<sequence>MLIRCPLCHSKARIAASEQLTSSTRYIYIQCLNIRCSGTFRGYLEIQEIIKAPDTGSQPPDPTKQPELANNPDQMDIFGETTEYRLVSEVANV</sequence>
<dbReference type="AlphaFoldDB" id="A0A066ZWW8"/>
<reference evidence="3 4" key="1">
    <citation type="submission" date="2014-04" db="EMBL/GenBank/DDBJ databases">
        <title>Draft genome sequence of Hydrogenovibrio marinus MH-110, a model organism for aerobic H2 metabolism.</title>
        <authorList>
            <person name="Cha H.J."/>
            <person name="Jo B.H."/>
            <person name="Hwang B.H."/>
        </authorList>
    </citation>
    <scope>NUCLEOTIDE SEQUENCE [LARGE SCALE GENOMIC DNA]</scope>
    <source>
        <strain evidence="3 4">MH-110</strain>
    </source>
</reference>
<proteinExistence type="predicted"/>
<dbReference type="Proteomes" id="UP000027341">
    <property type="component" value="Unassembled WGS sequence"/>
</dbReference>
<evidence type="ECO:0000313" key="3">
    <source>
        <dbReference type="EMBL" id="KDN94851.1"/>
    </source>
</evidence>
<feature type="region of interest" description="Disordered" evidence="1">
    <location>
        <begin position="51"/>
        <end position="73"/>
    </location>
</feature>